<comment type="caution">
    <text evidence="2">The sequence shown here is derived from an EMBL/GenBank/DDBJ whole genome shotgun (WGS) entry which is preliminary data.</text>
</comment>
<keyword evidence="1" id="KW-0812">Transmembrane</keyword>
<sequence length="194" mass="21261">MYSRFAFLTPPLKPIEAAFLMGPEATYAGVRLDIQGNRSHETLSGVLAAFARMTGSYPQHFQPVDLHVVREVAHVVLLAAAYGACLPIVDLAAPADPFHTGSFLDDGWLRGRLRRSFILRLNGPLRLFLNCSFLFAKLHLVITLTVLQVCVCLLSVLATLLHGSRDNTPVASSGLSALLLHLMSVDWCKTRHSV</sequence>
<name>A0A420TYH4_FUSOX</name>
<keyword evidence="1" id="KW-1133">Transmembrane helix</keyword>
<evidence type="ECO:0000256" key="1">
    <source>
        <dbReference type="SAM" id="Phobius"/>
    </source>
</evidence>
<evidence type="ECO:0000313" key="3">
    <source>
        <dbReference type="Proteomes" id="UP000285860"/>
    </source>
</evidence>
<dbReference type="Proteomes" id="UP000285860">
    <property type="component" value="Unassembled WGS sequence"/>
</dbReference>
<evidence type="ECO:0000313" key="2">
    <source>
        <dbReference type="EMBL" id="RKL20772.1"/>
    </source>
</evidence>
<reference evidence="2 3" key="1">
    <citation type="journal article" date="2018" name="Sci. Rep.">
        <title>Characterisation of pathogen-specific regions and novel effector candidates in Fusarium oxysporum f. sp. cepae.</title>
        <authorList>
            <person name="Armitage A.D."/>
            <person name="Taylor A."/>
            <person name="Sobczyk M.K."/>
            <person name="Baxter L."/>
            <person name="Greenfield B.P."/>
            <person name="Bates H.J."/>
            <person name="Wilson F."/>
            <person name="Jackson A.C."/>
            <person name="Ott S."/>
            <person name="Harrison R.J."/>
            <person name="Clarkson J.P."/>
        </authorList>
    </citation>
    <scope>NUCLEOTIDE SEQUENCE [LARGE SCALE GENOMIC DNA]</scope>
    <source>
        <strain evidence="2 3">Fo_A28</strain>
    </source>
</reference>
<feature type="transmembrane region" description="Helical" evidence="1">
    <location>
        <begin position="141"/>
        <end position="161"/>
    </location>
</feature>
<keyword evidence="1" id="KW-0472">Membrane</keyword>
<dbReference type="EMBL" id="MRCY01000008">
    <property type="protein sequence ID" value="RKL20772.1"/>
    <property type="molecule type" value="Genomic_DNA"/>
</dbReference>
<organism evidence="2 3">
    <name type="scientific">Fusarium oxysporum</name>
    <name type="common">Fusarium vascular wilt</name>
    <dbReference type="NCBI Taxonomy" id="5507"/>
    <lineage>
        <taxon>Eukaryota</taxon>
        <taxon>Fungi</taxon>
        <taxon>Dikarya</taxon>
        <taxon>Ascomycota</taxon>
        <taxon>Pezizomycotina</taxon>
        <taxon>Sordariomycetes</taxon>
        <taxon>Hypocreomycetidae</taxon>
        <taxon>Hypocreales</taxon>
        <taxon>Nectriaceae</taxon>
        <taxon>Fusarium</taxon>
        <taxon>Fusarium oxysporum species complex</taxon>
    </lineage>
</organism>
<dbReference type="AlphaFoldDB" id="A0A420TYH4"/>
<dbReference type="OrthoDB" id="10375204at2759"/>
<dbReference type="VEuPathDB" id="FungiDB:HZS61_015089"/>
<protein>
    <submittedName>
        <fullName evidence="2">Uncharacterized protein</fullName>
    </submittedName>
</protein>
<accession>A0A420TYH4</accession>
<proteinExistence type="predicted"/>
<gene>
    <name evidence="2" type="ORF">BFJ68_g2772</name>
</gene>